<keyword evidence="3" id="KW-1185">Reference proteome</keyword>
<name>A0A9W4T5U1_9GLOM</name>
<accession>A0A9W4T5U1</accession>
<keyword evidence="1" id="KW-1133">Transmembrane helix</keyword>
<evidence type="ECO:0000313" key="3">
    <source>
        <dbReference type="Proteomes" id="UP001153678"/>
    </source>
</evidence>
<dbReference type="EMBL" id="CAMKVN010010020">
    <property type="protein sequence ID" value="CAI2193794.1"/>
    <property type="molecule type" value="Genomic_DNA"/>
</dbReference>
<sequence>MKTLLISFNQRKHSFNAKWNLDLHGFLTRDELEGRVKEINTRIRDYPLLNVRLARIVMYCSIVVMLLLSIVFASKSIFLFGVCFILSLIGCFGGGYYIDGLAKRRAKIFTDAVRNLFNEYNNRDNPTANWSIEWCTTITAYKAKKGSIKPRFADYVVIELDISDALSTLTANTVYVNLPISNTKQQAFTPHMAVEFAPCQEAPSEASKAPKAPTNLIIESIGTITKQPSSVTVPENLTVPT</sequence>
<dbReference type="AlphaFoldDB" id="A0A9W4T5U1"/>
<protein>
    <submittedName>
        <fullName evidence="2">12622_t:CDS:1</fullName>
    </submittedName>
</protein>
<organism evidence="2 3">
    <name type="scientific">Funneliformis geosporum</name>
    <dbReference type="NCBI Taxonomy" id="1117311"/>
    <lineage>
        <taxon>Eukaryota</taxon>
        <taxon>Fungi</taxon>
        <taxon>Fungi incertae sedis</taxon>
        <taxon>Mucoromycota</taxon>
        <taxon>Glomeromycotina</taxon>
        <taxon>Glomeromycetes</taxon>
        <taxon>Glomerales</taxon>
        <taxon>Glomeraceae</taxon>
        <taxon>Funneliformis</taxon>
    </lineage>
</organism>
<evidence type="ECO:0000256" key="1">
    <source>
        <dbReference type="SAM" id="Phobius"/>
    </source>
</evidence>
<comment type="caution">
    <text evidence="2">The sequence shown here is derived from an EMBL/GenBank/DDBJ whole genome shotgun (WGS) entry which is preliminary data.</text>
</comment>
<keyword evidence="1" id="KW-0472">Membrane</keyword>
<feature type="non-terminal residue" evidence="2">
    <location>
        <position position="1"/>
    </location>
</feature>
<dbReference type="OrthoDB" id="2364454at2759"/>
<reference evidence="2" key="1">
    <citation type="submission" date="2022-08" db="EMBL/GenBank/DDBJ databases">
        <authorList>
            <person name="Kallberg Y."/>
            <person name="Tangrot J."/>
            <person name="Rosling A."/>
        </authorList>
    </citation>
    <scope>NUCLEOTIDE SEQUENCE</scope>
    <source>
        <strain evidence="2">Wild A</strain>
    </source>
</reference>
<evidence type="ECO:0000313" key="2">
    <source>
        <dbReference type="EMBL" id="CAI2193794.1"/>
    </source>
</evidence>
<feature type="transmembrane region" description="Helical" evidence="1">
    <location>
        <begin position="53"/>
        <end position="72"/>
    </location>
</feature>
<feature type="transmembrane region" description="Helical" evidence="1">
    <location>
        <begin position="78"/>
        <end position="98"/>
    </location>
</feature>
<proteinExistence type="predicted"/>
<gene>
    <name evidence="2" type="ORF">FWILDA_LOCUS16254</name>
</gene>
<dbReference type="Proteomes" id="UP001153678">
    <property type="component" value="Unassembled WGS sequence"/>
</dbReference>
<keyword evidence="1" id="KW-0812">Transmembrane</keyword>